<organism evidence="2 3">
    <name type="scientific">Hohenbuehelia grisea</name>
    <dbReference type="NCBI Taxonomy" id="104357"/>
    <lineage>
        <taxon>Eukaryota</taxon>
        <taxon>Fungi</taxon>
        <taxon>Dikarya</taxon>
        <taxon>Basidiomycota</taxon>
        <taxon>Agaricomycotina</taxon>
        <taxon>Agaricomycetes</taxon>
        <taxon>Agaricomycetidae</taxon>
        <taxon>Agaricales</taxon>
        <taxon>Pleurotineae</taxon>
        <taxon>Pleurotaceae</taxon>
        <taxon>Hohenbuehelia</taxon>
    </lineage>
</organism>
<reference evidence="3" key="1">
    <citation type="submission" date="2024-06" db="EMBL/GenBank/DDBJ databases">
        <title>Multi-omics analyses provide insights into the biosynthesis of the anticancer antibiotic pleurotin in Hohenbuehelia grisea.</title>
        <authorList>
            <person name="Weaver J.A."/>
            <person name="Alberti F."/>
        </authorList>
    </citation>
    <scope>NUCLEOTIDE SEQUENCE [LARGE SCALE GENOMIC DNA]</scope>
    <source>
        <strain evidence="3">T-177</strain>
    </source>
</reference>
<dbReference type="Proteomes" id="UP001556367">
    <property type="component" value="Unassembled WGS sequence"/>
</dbReference>
<dbReference type="InterPro" id="IPR000073">
    <property type="entry name" value="AB_hydrolase_1"/>
</dbReference>
<comment type="caution">
    <text evidence="2">The sequence shown here is derived from an EMBL/GenBank/DDBJ whole genome shotgun (WGS) entry which is preliminary data.</text>
</comment>
<dbReference type="SUPFAM" id="SSF53474">
    <property type="entry name" value="alpha/beta-Hydrolases"/>
    <property type="match status" value="1"/>
</dbReference>
<dbReference type="Gene3D" id="3.40.50.1820">
    <property type="entry name" value="alpha/beta hydrolase"/>
    <property type="match status" value="1"/>
</dbReference>
<evidence type="ECO:0000313" key="2">
    <source>
        <dbReference type="EMBL" id="KAL0949650.1"/>
    </source>
</evidence>
<evidence type="ECO:0000259" key="1">
    <source>
        <dbReference type="Pfam" id="PF12697"/>
    </source>
</evidence>
<sequence>MSQSLNSEKLLPLDGGRTLAYAENGNGSSSLLVIFLHGMFGVGTATEVNPVLAAKDVHFIAPTLPAWGNSSPIPSPIPYHVGLAADIAALIRHLHPEDENLRIYIAGGSYGTVPAQMLYGAPYDIFPYGPKIAGLLLGAPLTPFRYHKEHASFMTMTNYIAIGAPSQAIPFRLLARLAKLVLGPKLKTPEKAEQFIRETLFDRMDEAEREEFRKWRGIKGKTEGQFEKEMGLNSFRSVAKTWDGFLEVADVLNSDWGFEPAKLDDDHVNSKPVLVVVSKGDTMAPPGMGRWLANNYRNSTLKVLDGGHLALLYHFDETWAELLAHEG</sequence>
<evidence type="ECO:0000313" key="3">
    <source>
        <dbReference type="Proteomes" id="UP001556367"/>
    </source>
</evidence>
<dbReference type="EMBL" id="JASNQZ010000012">
    <property type="protein sequence ID" value="KAL0949650.1"/>
    <property type="molecule type" value="Genomic_DNA"/>
</dbReference>
<name>A0ABR3J2E9_9AGAR</name>
<protein>
    <recommendedName>
        <fullName evidence="1">AB hydrolase-1 domain-containing protein</fullName>
    </recommendedName>
</protein>
<accession>A0ABR3J2E9</accession>
<proteinExistence type="predicted"/>
<dbReference type="Pfam" id="PF12697">
    <property type="entry name" value="Abhydrolase_6"/>
    <property type="match status" value="1"/>
</dbReference>
<gene>
    <name evidence="2" type="ORF">HGRIS_009694</name>
</gene>
<dbReference type="InterPro" id="IPR029058">
    <property type="entry name" value="AB_hydrolase_fold"/>
</dbReference>
<feature type="domain" description="AB hydrolase-1" evidence="1">
    <location>
        <begin position="33"/>
        <end position="317"/>
    </location>
</feature>
<keyword evidence="3" id="KW-1185">Reference proteome</keyword>